<feature type="transmembrane region" description="Helical" evidence="1">
    <location>
        <begin position="128"/>
        <end position="148"/>
    </location>
</feature>
<keyword evidence="1" id="KW-0472">Membrane</keyword>
<dbReference type="OrthoDB" id="238951at2157"/>
<feature type="transmembrane region" description="Helical" evidence="1">
    <location>
        <begin position="42"/>
        <end position="61"/>
    </location>
</feature>
<protein>
    <recommendedName>
        <fullName evidence="4">DUF2306 domain-containing protein</fullName>
    </recommendedName>
</protein>
<keyword evidence="1" id="KW-1133">Transmembrane helix</keyword>
<evidence type="ECO:0008006" key="4">
    <source>
        <dbReference type="Google" id="ProtNLM"/>
    </source>
</evidence>
<keyword evidence="3" id="KW-1185">Reference proteome</keyword>
<evidence type="ECO:0000256" key="1">
    <source>
        <dbReference type="SAM" id="Phobius"/>
    </source>
</evidence>
<name>A0A498KX37_9EURY</name>
<feature type="transmembrane region" description="Helical" evidence="1">
    <location>
        <begin position="12"/>
        <end position="30"/>
    </location>
</feature>
<comment type="caution">
    <text evidence="2">The sequence shown here is derived from an EMBL/GenBank/DDBJ whole genome shotgun (WGS) entry which is preliminary data.</text>
</comment>
<keyword evidence="1" id="KW-0812">Transmembrane</keyword>
<dbReference type="EMBL" id="RDFA01000002">
    <property type="protein sequence ID" value="RXK50180.1"/>
    <property type="molecule type" value="Genomic_DNA"/>
</dbReference>
<dbReference type="RefSeq" id="WP_129068142.1">
    <property type="nucleotide sequence ID" value="NZ_RDFA01000002.1"/>
</dbReference>
<gene>
    <name evidence="2" type="ORF">EAF64_06355</name>
</gene>
<accession>A0A498KX37</accession>
<dbReference type="Pfam" id="PF10067">
    <property type="entry name" value="DUF2306"/>
    <property type="match status" value="1"/>
</dbReference>
<feature type="transmembrane region" description="Helical" evidence="1">
    <location>
        <begin position="67"/>
        <end position="87"/>
    </location>
</feature>
<reference evidence="2 3" key="1">
    <citation type="submission" date="2019-01" db="EMBL/GenBank/DDBJ databases">
        <title>Halorientalis sp. F13-25 a new haloarchaeum isolated from hypersaline water.</title>
        <authorList>
            <person name="Ana D.-V."/>
            <person name="Cristina S.-P."/>
            <person name="Antonio V."/>
        </authorList>
    </citation>
    <scope>NUCLEOTIDE SEQUENCE [LARGE SCALE GENOMIC DNA]</scope>
    <source>
        <strain evidence="2 3">F13-25</strain>
    </source>
</reference>
<dbReference type="AlphaFoldDB" id="A0A498KX37"/>
<organism evidence="2 3">
    <name type="scientific">Halorientalis pallida</name>
    <dbReference type="NCBI Taxonomy" id="2479928"/>
    <lineage>
        <taxon>Archaea</taxon>
        <taxon>Methanobacteriati</taxon>
        <taxon>Methanobacteriota</taxon>
        <taxon>Stenosarchaea group</taxon>
        <taxon>Halobacteria</taxon>
        <taxon>Halobacteriales</taxon>
        <taxon>Haloarculaceae</taxon>
        <taxon>Halorientalis</taxon>
    </lineage>
</organism>
<feature type="transmembrane region" description="Helical" evidence="1">
    <location>
        <begin position="99"/>
        <end position="122"/>
    </location>
</feature>
<feature type="transmembrane region" description="Helical" evidence="1">
    <location>
        <begin position="169"/>
        <end position="187"/>
    </location>
</feature>
<dbReference type="InterPro" id="IPR018750">
    <property type="entry name" value="DUF2306_membrane"/>
</dbReference>
<dbReference type="Proteomes" id="UP000289691">
    <property type="component" value="Unassembled WGS sequence"/>
</dbReference>
<evidence type="ECO:0000313" key="3">
    <source>
        <dbReference type="Proteomes" id="UP000289691"/>
    </source>
</evidence>
<proteinExistence type="predicted"/>
<evidence type="ECO:0000313" key="2">
    <source>
        <dbReference type="EMBL" id="RXK50180.1"/>
    </source>
</evidence>
<sequence length="220" mass="23494">MTLAETATLGSHIVAGFLALCAGLGALLTENGGQRHRQFGRVYVGAMAFVSGSALLLFALAPTQNRQFLALIAVFSFYFVFSGYRVLSRKRPADDPVLVDWVAVGLLCVAGLGLLVMGGLGLRGGSSFGTVLVVFGGISVGFGVRDVGLFRTDAAEPRAWFYEHLTRMGAGYIATVTAFSTVNFVFLPTVARWLWPTLLGTPVIFLAVQRYENQFGTADG</sequence>